<dbReference type="OrthoDB" id="9785699at2"/>
<gene>
    <name evidence="5" type="ORF">AS030_19005</name>
</gene>
<dbReference type="InterPro" id="IPR040086">
    <property type="entry name" value="MJ0683-like"/>
</dbReference>
<dbReference type="SFLD" id="SFLDG01084">
    <property type="entry name" value="Uncharacterised_Radical_SAM_Su"/>
    <property type="match status" value="1"/>
</dbReference>
<keyword evidence="5" id="KW-0456">Lyase</keyword>
<dbReference type="GO" id="GO:0016829">
    <property type="term" value="F:lyase activity"/>
    <property type="evidence" value="ECO:0007669"/>
    <property type="project" value="UniProtKB-KW"/>
</dbReference>
<dbReference type="AlphaFoldDB" id="A0A0V8J2S5"/>
<evidence type="ECO:0000256" key="1">
    <source>
        <dbReference type="ARBA" id="ARBA00022723"/>
    </source>
</evidence>
<reference evidence="5 6" key="1">
    <citation type="journal article" date="2014" name="Antonie Van Leeuwenhoek">
        <title>Fictibacillus enclensis sp. nov., isolated from marine sediment.</title>
        <authorList>
            <person name="Dastager S.G."/>
            <person name="Mawlankar R."/>
            <person name="Srinivasan K."/>
            <person name="Tang S.K."/>
            <person name="Lee J.C."/>
            <person name="Ramana V.V."/>
            <person name="Shouche Y.S."/>
        </authorList>
    </citation>
    <scope>NUCLEOTIDE SEQUENCE [LARGE SCALE GENOMIC DNA]</scope>
    <source>
        <strain evidence="5 6">NIO-1003</strain>
    </source>
</reference>
<accession>A0A0V8J2S5</accession>
<keyword evidence="3" id="KW-0411">Iron-sulfur</keyword>
<name>A0A0V8J2S5_9BACL</name>
<dbReference type="EMBL" id="LNQN01000006">
    <property type="protein sequence ID" value="KSU81040.1"/>
    <property type="molecule type" value="Genomic_DNA"/>
</dbReference>
<dbReference type="InterPro" id="IPR007197">
    <property type="entry name" value="rSAM"/>
</dbReference>
<dbReference type="GO" id="GO:0046872">
    <property type="term" value="F:metal ion binding"/>
    <property type="evidence" value="ECO:0007669"/>
    <property type="project" value="UniProtKB-KW"/>
</dbReference>
<dbReference type="PANTHER" id="PTHR43432:SF3">
    <property type="entry name" value="SLR0285 PROTEIN"/>
    <property type="match status" value="1"/>
</dbReference>
<dbReference type="PANTHER" id="PTHR43432">
    <property type="entry name" value="SLR0285 PROTEIN"/>
    <property type="match status" value="1"/>
</dbReference>
<keyword evidence="6" id="KW-1185">Reference proteome</keyword>
<dbReference type="SFLD" id="SFLDS00029">
    <property type="entry name" value="Radical_SAM"/>
    <property type="match status" value="1"/>
</dbReference>
<dbReference type="Pfam" id="PF04055">
    <property type="entry name" value="Radical_SAM"/>
    <property type="match status" value="1"/>
</dbReference>
<dbReference type="SUPFAM" id="SSF102114">
    <property type="entry name" value="Radical SAM enzymes"/>
    <property type="match status" value="1"/>
</dbReference>
<evidence type="ECO:0000313" key="6">
    <source>
        <dbReference type="Proteomes" id="UP000054099"/>
    </source>
</evidence>
<dbReference type="InterPro" id="IPR006638">
    <property type="entry name" value="Elp3/MiaA/NifB-like_rSAM"/>
</dbReference>
<dbReference type="RefSeq" id="WP_061974631.1">
    <property type="nucleotide sequence ID" value="NZ_FMAV01000004.1"/>
</dbReference>
<sequence>MKAELKDIVSKSILTPGVGQLDDFTHSLNPYAGCTFACSYCYVRQLPISLYRDEEWGTWVDIKTNAADLLRQELSKARRKGPVTIFMASSTDPYQPLEHETKLTRSLLEVMLELPPDFLHVQTRSPLVKRDIDLLKQFGDHARVSMTIETDKEDIRKAFAPKAPPIPARMQALREIKEAGITTQASLSPLLPCSKEFPQKLRPIADRVTIDDFWMGDGSGGKRTGRLGISDIYKRTGMEKWYNPSAYKVVLKMMQEQIGDEVEVMLSKDGFTPIPEKREAGIGENLTFF</sequence>
<evidence type="ECO:0000256" key="2">
    <source>
        <dbReference type="ARBA" id="ARBA00023004"/>
    </source>
</evidence>
<dbReference type="Proteomes" id="UP000054099">
    <property type="component" value="Unassembled WGS sequence"/>
</dbReference>
<keyword evidence="2" id="KW-0408">Iron</keyword>
<evidence type="ECO:0000259" key="4">
    <source>
        <dbReference type="SMART" id="SM00729"/>
    </source>
</evidence>
<evidence type="ECO:0000313" key="5">
    <source>
        <dbReference type="EMBL" id="KSU81040.1"/>
    </source>
</evidence>
<dbReference type="InterPro" id="IPR058240">
    <property type="entry name" value="rSAM_sf"/>
</dbReference>
<protein>
    <submittedName>
        <fullName evidence="5">DNA photolyase</fullName>
    </submittedName>
</protein>
<feature type="domain" description="Elp3/MiaA/NifB-like radical SAM core" evidence="4">
    <location>
        <begin position="24"/>
        <end position="256"/>
    </location>
</feature>
<keyword evidence="1" id="KW-0479">Metal-binding</keyword>
<dbReference type="CDD" id="cd01335">
    <property type="entry name" value="Radical_SAM"/>
    <property type="match status" value="1"/>
</dbReference>
<evidence type="ECO:0000256" key="3">
    <source>
        <dbReference type="ARBA" id="ARBA00023014"/>
    </source>
</evidence>
<proteinExistence type="predicted"/>
<dbReference type="SMART" id="SM00729">
    <property type="entry name" value="Elp3"/>
    <property type="match status" value="1"/>
</dbReference>
<organism evidence="5 6">
    <name type="scientific">Fictibacillus enclensis</name>
    <dbReference type="NCBI Taxonomy" id="1017270"/>
    <lineage>
        <taxon>Bacteria</taxon>
        <taxon>Bacillati</taxon>
        <taxon>Bacillota</taxon>
        <taxon>Bacilli</taxon>
        <taxon>Bacillales</taxon>
        <taxon>Fictibacillaceae</taxon>
        <taxon>Fictibacillus</taxon>
    </lineage>
</organism>
<dbReference type="GO" id="GO:0051536">
    <property type="term" value="F:iron-sulfur cluster binding"/>
    <property type="evidence" value="ECO:0007669"/>
    <property type="project" value="UniProtKB-KW"/>
</dbReference>
<comment type="caution">
    <text evidence="5">The sequence shown here is derived from an EMBL/GenBank/DDBJ whole genome shotgun (WGS) entry which is preliminary data.</text>
</comment>
<dbReference type="Gene3D" id="3.80.30.30">
    <property type="match status" value="1"/>
</dbReference>